<proteinExistence type="inferred from homology"/>
<keyword evidence="2" id="KW-0472">Membrane</keyword>
<keyword evidence="4" id="KW-0378">Hydrolase</keyword>
<dbReference type="Proteomes" id="UP000192288">
    <property type="component" value="Unassembled WGS sequence"/>
</dbReference>
<gene>
    <name evidence="4" type="ORF">BMR96_00010</name>
</gene>
<feature type="transmembrane region" description="Helical" evidence="2">
    <location>
        <begin position="88"/>
        <end position="110"/>
    </location>
</feature>
<dbReference type="RefSeq" id="WP_004915400.1">
    <property type="nucleotide sequence ID" value="NZ_MPLS01000001.1"/>
</dbReference>
<reference evidence="4 5" key="1">
    <citation type="journal article" date="2017" name="Front. Microbiol.">
        <title>Genomic Characterization of Dairy Associated Leuconostoc Species and Diversity of Leuconostocs in Undefined Mixed Mesophilic Starter Cultures.</title>
        <authorList>
            <person name="Frantzen C.A."/>
            <person name="Kot W."/>
            <person name="Pedersen T.B."/>
            <person name="Ardo Y.M."/>
            <person name="Broadbent J.R."/>
            <person name="Neve H."/>
            <person name="Hansen L.H."/>
            <person name="Dal Bello F."/>
            <person name="Ostlie H.M."/>
            <person name="Kleppen H.P."/>
            <person name="Vogensen F.K."/>
            <person name="Holo H."/>
        </authorList>
    </citation>
    <scope>NUCLEOTIDE SEQUENCE [LARGE SCALE GENOMIC DNA]</scope>
    <source>
        <strain evidence="4 5">LMGCF08</strain>
    </source>
</reference>
<sequence length="245" mass="27613">MLEMTETANPKSLWLRIINFGLVIFLMMFAPAFLGLASASSVLWEQILWASVMVVVYIAIGIYAYRLLKATAITPIFQPNSSPKRKSFWWLVGMWLLMLAIELTIANLRVNLTGETTTANEEAINQLTSNLNVTMIAMIIYAVILAPVVEELVFRGLVLNYFFRRNWWWGNIILSGVIFAFPHMGLIPTTLSDGLSYLMYASMGMVLAYVYKKTGAIQNNIAIHMLNNGVTMIPLLLLAINKMQH</sequence>
<dbReference type="STRING" id="33968.BMS77_03315"/>
<keyword evidence="4" id="KW-0645">Protease</keyword>
<feature type="transmembrane region" description="Helical" evidence="2">
    <location>
        <begin position="223"/>
        <end position="240"/>
    </location>
</feature>
<evidence type="ECO:0000256" key="1">
    <source>
        <dbReference type="ARBA" id="ARBA00009067"/>
    </source>
</evidence>
<dbReference type="GO" id="GO:0080120">
    <property type="term" value="P:CAAX-box protein maturation"/>
    <property type="evidence" value="ECO:0007669"/>
    <property type="project" value="UniProtKB-ARBA"/>
</dbReference>
<dbReference type="GO" id="GO:0006508">
    <property type="term" value="P:proteolysis"/>
    <property type="evidence" value="ECO:0007669"/>
    <property type="project" value="UniProtKB-KW"/>
</dbReference>
<organism evidence="4 5">
    <name type="scientific">Leuconostoc pseudomesenteroides</name>
    <dbReference type="NCBI Taxonomy" id="33968"/>
    <lineage>
        <taxon>Bacteria</taxon>
        <taxon>Bacillati</taxon>
        <taxon>Bacillota</taxon>
        <taxon>Bacilli</taxon>
        <taxon>Lactobacillales</taxon>
        <taxon>Lactobacillaceae</taxon>
        <taxon>Leuconostoc</taxon>
    </lineage>
</organism>
<feature type="transmembrane region" description="Helical" evidence="2">
    <location>
        <begin position="130"/>
        <end position="154"/>
    </location>
</feature>
<dbReference type="Pfam" id="PF02517">
    <property type="entry name" value="Rce1-like"/>
    <property type="match status" value="1"/>
</dbReference>
<evidence type="ECO:0000313" key="5">
    <source>
        <dbReference type="Proteomes" id="UP000192288"/>
    </source>
</evidence>
<feature type="transmembrane region" description="Helical" evidence="2">
    <location>
        <begin position="194"/>
        <end position="211"/>
    </location>
</feature>
<dbReference type="InterPro" id="IPR052710">
    <property type="entry name" value="CAAX_protease"/>
</dbReference>
<feature type="domain" description="CAAX prenyl protease 2/Lysostaphin resistance protein A-like" evidence="3">
    <location>
        <begin position="134"/>
        <end position="229"/>
    </location>
</feature>
<dbReference type="PANTHER" id="PTHR36435:SF1">
    <property type="entry name" value="CAAX AMINO TERMINAL PROTEASE FAMILY PROTEIN"/>
    <property type="match status" value="1"/>
</dbReference>
<evidence type="ECO:0000256" key="2">
    <source>
        <dbReference type="SAM" id="Phobius"/>
    </source>
</evidence>
<feature type="transmembrane region" description="Helical" evidence="2">
    <location>
        <begin position="46"/>
        <end position="68"/>
    </location>
</feature>
<comment type="similarity">
    <text evidence="1">Belongs to the UPF0177 family.</text>
</comment>
<feature type="transmembrane region" description="Helical" evidence="2">
    <location>
        <begin position="166"/>
        <end position="188"/>
    </location>
</feature>
<dbReference type="GO" id="GO:0004175">
    <property type="term" value="F:endopeptidase activity"/>
    <property type="evidence" value="ECO:0007669"/>
    <property type="project" value="UniProtKB-ARBA"/>
</dbReference>
<feature type="transmembrane region" description="Helical" evidence="2">
    <location>
        <begin position="12"/>
        <end position="34"/>
    </location>
</feature>
<protein>
    <submittedName>
        <fullName evidence="4">Protease</fullName>
    </submittedName>
</protein>
<evidence type="ECO:0000313" key="4">
    <source>
        <dbReference type="EMBL" id="ORI98676.1"/>
    </source>
</evidence>
<evidence type="ECO:0000259" key="3">
    <source>
        <dbReference type="Pfam" id="PF02517"/>
    </source>
</evidence>
<keyword evidence="2" id="KW-1133">Transmembrane helix</keyword>
<dbReference type="eggNOG" id="COG1266">
    <property type="taxonomic scope" value="Bacteria"/>
</dbReference>
<accession>A0A1X0VGG3</accession>
<name>A0A1X0VGG3_LEUPS</name>
<comment type="caution">
    <text evidence="4">The sequence shown here is derived from an EMBL/GenBank/DDBJ whole genome shotgun (WGS) entry which is preliminary data.</text>
</comment>
<keyword evidence="2" id="KW-0812">Transmembrane</keyword>
<dbReference type="PANTHER" id="PTHR36435">
    <property type="entry name" value="SLR1288 PROTEIN"/>
    <property type="match status" value="1"/>
</dbReference>
<dbReference type="EMBL" id="MPLS01000001">
    <property type="protein sequence ID" value="ORI98676.1"/>
    <property type="molecule type" value="Genomic_DNA"/>
</dbReference>
<dbReference type="AlphaFoldDB" id="A0A1X0VGG3"/>
<dbReference type="InterPro" id="IPR003675">
    <property type="entry name" value="Rce1/LyrA-like_dom"/>
</dbReference>